<gene>
    <name evidence="1" type="ORF">SMAX5B_016199</name>
</gene>
<evidence type="ECO:0000313" key="2">
    <source>
        <dbReference type="Proteomes" id="UP000246464"/>
    </source>
</evidence>
<sequence length="78" mass="8973">YQYNLSCITSPSRAGSRVPLRKSAVQSYRGRFKTHEKTKMRDNESGEDMPFTVDVRGYLYVPEYTEEELLSDTLLCTG</sequence>
<keyword evidence="2" id="KW-1185">Reference proteome</keyword>
<name>A0A2U9BKX6_SCOMX</name>
<protein>
    <submittedName>
        <fullName evidence="1">Uncharacterized protein</fullName>
    </submittedName>
</protein>
<organism evidence="1 2">
    <name type="scientific">Scophthalmus maximus</name>
    <name type="common">Turbot</name>
    <name type="synonym">Psetta maxima</name>
    <dbReference type="NCBI Taxonomy" id="52904"/>
    <lineage>
        <taxon>Eukaryota</taxon>
        <taxon>Metazoa</taxon>
        <taxon>Chordata</taxon>
        <taxon>Craniata</taxon>
        <taxon>Vertebrata</taxon>
        <taxon>Euteleostomi</taxon>
        <taxon>Actinopterygii</taxon>
        <taxon>Neopterygii</taxon>
        <taxon>Teleostei</taxon>
        <taxon>Neoteleostei</taxon>
        <taxon>Acanthomorphata</taxon>
        <taxon>Carangaria</taxon>
        <taxon>Pleuronectiformes</taxon>
        <taxon>Pleuronectoidei</taxon>
        <taxon>Scophthalmidae</taxon>
        <taxon>Scophthalmus</taxon>
    </lineage>
</organism>
<dbReference type="Proteomes" id="UP000246464">
    <property type="component" value="Chromosome 7"/>
</dbReference>
<evidence type="ECO:0000313" key="1">
    <source>
        <dbReference type="EMBL" id="AWP04728.1"/>
    </source>
</evidence>
<reference evidence="1 2" key="1">
    <citation type="submission" date="2017-12" db="EMBL/GenBank/DDBJ databases">
        <title>Integrating genomic resources of turbot (Scophthalmus maximus) in depth evaluation of genetic and physical mapping variation across individuals.</title>
        <authorList>
            <person name="Martinez P."/>
        </authorList>
    </citation>
    <scope>NUCLEOTIDE SEQUENCE [LARGE SCALE GENOMIC DNA]</scope>
</reference>
<proteinExistence type="predicted"/>
<dbReference type="EMBL" id="CP026249">
    <property type="protein sequence ID" value="AWP04728.1"/>
    <property type="molecule type" value="Genomic_DNA"/>
</dbReference>
<dbReference type="AlphaFoldDB" id="A0A2U9BKX6"/>
<feature type="non-terminal residue" evidence="1">
    <location>
        <position position="1"/>
    </location>
</feature>
<feature type="non-terminal residue" evidence="1">
    <location>
        <position position="78"/>
    </location>
</feature>
<accession>A0A2U9BKX6</accession>